<feature type="transmembrane region" description="Helical" evidence="2">
    <location>
        <begin position="12"/>
        <end position="29"/>
    </location>
</feature>
<reference evidence="3 4" key="1">
    <citation type="submission" date="2016-03" db="EMBL/GenBank/DDBJ databases">
        <authorList>
            <person name="Ploux O."/>
        </authorList>
    </citation>
    <scope>NUCLEOTIDE SEQUENCE [LARGE SCALE GENOMIC DNA]</scope>
    <source>
        <strain evidence="3 4">R-45363</strain>
    </source>
</reference>
<evidence type="ECO:0000313" key="4">
    <source>
        <dbReference type="Proteomes" id="UP000078090"/>
    </source>
</evidence>
<gene>
    <name evidence="3" type="ORF">A1332_05105</name>
</gene>
<feature type="region of interest" description="Disordered" evidence="1">
    <location>
        <begin position="130"/>
        <end position="152"/>
    </location>
</feature>
<sequence length="241" mass="26300">MKLPPLSNREQWLSALAIGVIVIGGYAWLRWVPANREIGQLQQTAEATDKRVHTAEIPEEPDEDIDRLKSQLAEQERVLAAIKDQSDSVEKHLAPDDSQFLIVNISKVARDAQIHVRANEVFKAAVNSNAAPAPAAPATGKKNRKSKSATVTPAAPIAPATAVIPPLSAGWVARMSPGSLLERPLRRLEVEGSYLALNRFIHDLDRLPFQVAVLRISVERMPVLAMPGYPQSLLAEVILAL</sequence>
<dbReference type="RefSeq" id="WP_064010697.1">
    <property type="nucleotide sequence ID" value="NZ_LUUG01000128.1"/>
</dbReference>
<dbReference type="OrthoDB" id="5567375at2"/>
<dbReference type="Proteomes" id="UP000078090">
    <property type="component" value="Unassembled WGS sequence"/>
</dbReference>
<keyword evidence="2" id="KW-0812">Transmembrane</keyword>
<evidence type="ECO:0000256" key="1">
    <source>
        <dbReference type="SAM" id="MobiDB-lite"/>
    </source>
</evidence>
<accession>A0A177LTV7</accession>
<keyword evidence="2" id="KW-0472">Membrane</keyword>
<proteinExistence type="predicted"/>
<evidence type="ECO:0000313" key="3">
    <source>
        <dbReference type="EMBL" id="OAH96800.1"/>
    </source>
</evidence>
<dbReference type="AlphaFoldDB" id="A0A177LTV7"/>
<dbReference type="EMBL" id="LUUG01000128">
    <property type="protein sequence ID" value="OAH96800.1"/>
    <property type="molecule type" value="Genomic_DNA"/>
</dbReference>
<keyword evidence="2" id="KW-1133">Transmembrane helix</keyword>
<evidence type="ECO:0008006" key="5">
    <source>
        <dbReference type="Google" id="ProtNLM"/>
    </source>
</evidence>
<evidence type="ECO:0000256" key="2">
    <source>
        <dbReference type="SAM" id="Phobius"/>
    </source>
</evidence>
<comment type="caution">
    <text evidence="3">The sequence shown here is derived from an EMBL/GenBank/DDBJ whole genome shotgun (WGS) entry which is preliminary data.</text>
</comment>
<organism evidence="3 4">
    <name type="scientific">Methylomonas methanica</name>
    <dbReference type="NCBI Taxonomy" id="421"/>
    <lineage>
        <taxon>Bacteria</taxon>
        <taxon>Pseudomonadati</taxon>
        <taxon>Pseudomonadota</taxon>
        <taxon>Gammaproteobacteria</taxon>
        <taxon>Methylococcales</taxon>
        <taxon>Methylococcaceae</taxon>
        <taxon>Methylomonas</taxon>
    </lineage>
</organism>
<protein>
    <recommendedName>
        <fullName evidence="5">Pilus assembly protein PilO</fullName>
    </recommendedName>
</protein>
<name>A0A177LTV7_METMH</name>